<keyword evidence="2" id="KW-0175">Coiled coil</keyword>
<dbReference type="GO" id="GO:0030313">
    <property type="term" value="C:cell envelope"/>
    <property type="evidence" value="ECO:0007669"/>
    <property type="project" value="UniProtKB-SubCell"/>
</dbReference>
<dbReference type="InterPro" id="IPR059052">
    <property type="entry name" value="HH_YbhG-like"/>
</dbReference>
<evidence type="ECO:0000313" key="5">
    <source>
        <dbReference type="EMBL" id="KRG41229.1"/>
    </source>
</evidence>
<evidence type="ECO:0000259" key="4">
    <source>
        <dbReference type="Pfam" id="PF25881"/>
    </source>
</evidence>
<dbReference type="Pfam" id="PF25881">
    <property type="entry name" value="HH_YBHG"/>
    <property type="match status" value="1"/>
</dbReference>
<feature type="signal peptide" evidence="3">
    <location>
        <begin position="1"/>
        <end position="27"/>
    </location>
</feature>
<keyword evidence="3" id="KW-0732">Signal</keyword>
<accession>A0A0R0A8M1</accession>
<protein>
    <submittedName>
        <fullName evidence="5">Hemolysin secretion protein D</fullName>
    </submittedName>
</protein>
<evidence type="ECO:0000256" key="3">
    <source>
        <dbReference type="SAM" id="SignalP"/>
    </source>
</evidence>
<feature type="chain" id="PRO_5006390402" evidence="3">
    <location>
        <begin position="28"/>
        <end position="324"/>
    </location>
</feature>
<evidence type="ECO:0000256" key="2">
    <source>
        <dbReference type="ARBA" id="ARBA00023054"/>
    </source>
</evidence>
<evidence type="ECO:0000256" key="1">
    <source>
        <dbReference type="ARBA" id="ARBA00004196"/>
    </source>
</evidence>
<dbReference type="RefSeq" id="WP_057506225.1">
    <property type="nucleotide sequence ID" value="NZ_LLXS01000028.1"/>
</dbReference>
<gene>
    <name evidence="5" type="ORF">ARC78_11590</name>
</gene>
<dbReference type="Proteomes" id="UP000050836">
    <property type="component" value="Unassembled WGS sequence"/>
</dbReference>
<comment type="caution">
    <text evidence="5">The sequence shown here is derived from an EMBL/GenBank/DDBJ whole genome shotgun (WGS) entry which is preliminary data.</text>
</comment>
<dbReference type="Gene3D" id="2.40.50.100">
    <property type="match status" value="1"/>
</dbReference>
<dbReference type="EMBL" id="LLXS01000028">
    <property type="protein sequence ID" value="KRG41229.1"/>
    <property type="molecule type" value="Genomic_DNA"/>
</dbReference>
<organism evidence="5 6">
    <name type="scientific">Stenotrophomonas pictorum JCM 9942</name>
    <dbReference type="NCBI Taxonomy" id="1236960"/>
    <lineage>
        <taxon>Bacteria</taxon>
        <taxon>Pseudomonadati</taxon>
        <taxon>Pseudomonadota</taxon>
        <taxon>Gammaproteobacteria</taxon>
        <taxon>Lysobacterales</taxon>
        <taxon>Lysobacteraceae</taxon>
        <taxon>Stenotrophomonas</taxon>
    </lineage>
</organism>
<dbReference type="PANTHER" id="PTHR32347">
    <property type="entry name" value="EFFLUX SYSTEM COMPONENT YKNX-RELATED"/>
    <property type="match status" value="1"/>
</dbReference>
<comment type="subcellular location">
    <subcellularLocation>
        <location evidence="1">Cell envelope</location>
    </subcellularLocation>
</comment>
<name>A0A0R0A8M1_9GAMM</name>
<dbReference type="PANTHER" id="PTHR32347:SF29">
    <property type="entry name" value="UPF0194 MEMBRANE PROTEIN YBHG"/>
    <property type="match status" value="1"/>
</dbReference>
<sequence>MPAFLPAPRLPLLPVVLALLLAACGKAPPQVLGTLEWDRIVVPAPAAETIVGIEVTEGQRVEAGAALLQLETTRAAAQLAALQAQSLRAQAAWAELRNGPQQEEIAQARANLEAARARAADASAYLARLQPLGRQQLVAAAEVDRARAAAGNAGGAMEAAEQALQALAGGTRPEQVAQGRAQLQAAQAQLAEQAVTLEKLALVAPRAGVVDALPYRQGDVAPVGAPLVVLLVGAHPYARIYLPAPLRASVVVGQRAQVELQGRAGRLAGRVRAIRSEPVFTPYYALSGDDAGRLSYMAEVELTADNDAGELARLPAGVPVQVTF</sequence>
<feature type="domain" description="YbhG-like alpha-helical hairpin" evidence="4">
    <location>
        <begin position="78"/>
        <end position="197"/>
    </location>
</feature>
<keyword evidence="6" id="KW-1185">Reference proteome</keyword>
<proteinExistence type="predicted"/>
<evidence type="ECO:0000313" key="6">
    <source>
        <dbReference type="Proteomes" id="UP000050836"/>
    </source>
</evidence>
<dbReference type="InterPro" id="IPR050465">
    <property type="entry name" value="UPF0194_transport"/>
</dbReference>
<reference evidence="5 6" key="1">
    <citation type="submission" date="2015-10" db="EMBL/GenBank/DDBJ databases">
        <title>Genome sequencing and analysis of members of genus Stenotrophomonas.</title>
        <authorList>
            <person name="Patil P.P."/>
            <person name="Midha S."/>
            <person name="Patil P.B."/>
        </authorList>
    </citation>
    <scope>NUCLEOTIDE SEQUENCE [LARGE SCALE GENOMIC DNA]</scope>
    <source>
        <strain evidence="5 6">JCM 9942</strain>
    </source>
</reference>
<dbReference type="AlphaFoldDB" id="A0A0R0A8M1"/>